<gene>
    <name evidence="1" type="ORF">OKIOD_LOCUS8694</name>
</gene>
<evidence type="ECO:0000313" key="2">
    <source>
        <dbReference type="Proteomes" id="UP001158576"/>
    </source>
</evidence>
<dbReference type="Proteomes" id="UP001158576">
    <property type="component" value="Chromosome YSR"/>
</dbReference>
<name>A0ABN7SIA0_OIKDI</name>
<organism evidence="1 2">
    <name type="scientific">Oikopleura dioica</name>
    <name type="common">Tunicate</name>
    <dbReference type="NCBI Taxonomy" id="34765"/>
    <lineage>
        <taxon>Eukaryota</taxon>
        <taxon>Metazoa</taxon>
        <taxon>Chordata</taxon>
        <taxon>Tunicata</taxon>
        <taxon>Appendicularia</taxon>
        <taxon>Copelata</taxon>
        <taxon>Oikopleuridae</taxon>
        <taxon>Oikopleura</taxon>
    </lineage>
</organism>
<keyword evidence="2" id="KW-1185">Reference proteome</keyword>
<proteinExistence type="predicted"/>
<evidence type="ECO:0000313" key="1">
    <source>
        <dbReference type="EMBL" id="CAG5101486.1"/>
    </source>
</evidence>
<dbReference type="EMBL" id="OU015570">
    <property type="protein sequence ID" value="CAG5101486.1"/>
    <property type="molecule type" value="Genomic_DNA"/>
</dbReference>
<sequence length="198" mass="22195">MKPILPSKRSHDGKVVHLDPIIASKVQAPRKAGEWQSKLLIKNSNPAVKINISKASKSAFVISDEALVPPPTRSEKFTSYRIEETPDIDSLALSSQNSNAQSGEEMIFEHESDKLSPGVEYLQQNFDHEPEIEFVDIPNEDDLNILYVSEDELDELPMVERPIQAVFDAECVERRNAVLRAIDDKVIFVGKSVRKAAK</sequence>
<accession>A0ABN7SIA0</accession>
<protein>
    <submittedName>
        <fullName evidence="1">Oidioi.mRNA.OKI2018_I69.YSR.g17136.t1.cds</fullName>
    </submittedName>
</protein>
<reference evidence="1 2" key="1">
    <citation type="submission" date="2021-04" db="EMBL/GenBank/DDBJ databases">
        <authorList>
            <person name="Bliznina A."/>
        </authorList>
    </citation>
    <scope>NUCLEOTIDE SEQUENCE [LARGE SCALE GENOMIC DNA]</scope>
</reference>